<feature type="domain" description="UspA" evidence="3">
    <location>
        <begin position="167"/>
        <end position="302"/>
    </location>
</feature>
<evidence type="ECO:0000313" key="5">
    <source>
        <dbReference type="Proteomes" id="UP001499938"/>
    </source>
</evidence>
<comment type="similarity">
    <text evidence="1">Belongs to the universal stress protein A family.</text>
</comment>
<dbReference type="SUPFAM" id="SSF52402">
    <property type="entry name" value="Adenine nucleotide alpha hydrolases-like"/>
    <property type="match status" value="2"/>
</dbReference>
<evidence type="ECO:0000256" key="1">
    <source>
        <dbReference type="ARBA" id="ARBA00008791"/>
    </source>
</evidence>
<evidence type="ECO:0000259" key="3">
    <source>
        <dbReference type="Pfam" id="PF00582"/>
    </source>
</evidence>
<proteinExistence type="inferred from homology"/>
<dbReference type="PANTHER" id="PTHR46268">
    <property type="entry name" value="STRESS RESPONSE PROTEIN NHAX"/>
    <property type="match status" value="1"/>
</dbReference>
<dbReference type="Proteomes" id="UP001499938">
    <property type="component" value="Unassembled WGS sequence"/>
</dbReference>
<feature type="domain" description="UspA" evidence="3">
    <location>
        <begin position="21"/>
        <end position="157"/>
    </location>
</feature>
<protein>
    <submittedName>
        <fullName evidence="4">Universal stress protein</fullName>
    </submittedName>
</protein>
<name>A0ABP4XNT2_9MICO</name>
<accession>A0ABP4XNT2</accession>
<dbReference type="RefSeq" id="WP_344081921.1">
    <property type="nucleotide sequence ID" value="NZ_BAAAPO010000015.1"/>
</dbReference>
<dbReference type="EMBL" id="BAAAPO010000015">
    <property type="protein sequence ID" value="GAA1786058.1"/>
    <property type="molecule type" value="Genomic_DNA"/>
</dbReference>
<dbReference type="PRINTS" id="PR01438">
    <property type="entry name" value="UNVRSLSTRESS"/>
</dbReference>
<feature type="region of interest" description="Disordered" evidence="2">
    <location>
        <begin position="1"/>
        <end position="21"/>
    </location>
</feature>
<dbReference type="InterPro" id="IPR006016">
    <property type="entry name" value="UspA"/>
</dbReference>
<evidence type="ECO:0000313" key="4">
    <source>
        <dbReference type="EMBL" id="GAA1786058.1"/>
    </source>
</evidence>
<dbReference type="InterPro" id="IPR006015">
    <property type="entry name" value="Universal_stress_UspA"/>
</dbReference>
<feature type="compositionally biased region" description="Polar residues" evidence="2">
    <location>
        <begin position="1"/>
        <end position="11"/>
    </location>
</feature>
<gene>
    <name evidence="4" type="ORF">GCM10009811_08950</name>
</gene>
<dbReference type="Pfam" id="PF00582">
    <property type="entry name" value="Usp"/>
    <property type="match status" value="2"/>
</dbReference>
<dbReference type="Gene3D" id="3.40.50.620">
    <property type="entry name" value="HUPs"/>
    <property type="match status" value="2"/>
</dbReference>
<keyword evidence="5" id="KW-1185">Reference proteome</keyword>
<comment type="caution">
    <text evidence="4">The sequence shown here is derived from an EMBL/GenBank/DDBJ whole genome shotgun (WGS) entry which is preliminary data.</text>
</comment>
<dbReference type="InterPro" id="IPR014729">
    <property type="entry name" value="Rossmann-like_a/b/a_fold"/>
</dbReference>
<sequence length="306" mass="31159">MATTPADQPNGPSHGAPDGAVVVGIDGREQDRATLTWAAREALSRNAPVHIISAIDMDLPLLSSGEAVPLAMVEEQLQVDLGRRLQEAAEQVRASAPGTAVSAYSASGKASSVLLAAGETAALIVLGSASAGRLQRIFLGSTSTAVVGLAACPVVVVGAAPPETGDVVAAFDGSAPALAALEYAAATAARLGVGLRVVSVWFLEVVDGIVAADPESPQFASVQQRYGAKVEAAIGPLRARYPDLVIAPVVRQGRAVDVLTEESRTAQLLVCGRRGRGLAATLLGSVSRKLLQSAEVPVAVVRGPQD</sequence>
<organism evidence="4 5">
    <name type="scientific">Nostocoides veronense</name>
    <dbReference type="NCBI Taxonomy" id="330836"/>
    <lineage>
        <taxon>Bacteria</taxon>
        <taxon>Bacillati</taxon>
        <taxon>Actinomycetota</taxon>
        <taxon>Actinomycetes</taxon>
        <taxon>Micrococcales</taxon>
        <taxon>Intrasporangiaceae</taxon>
        <taxon>Nostocoides</taxon>
    </lineage>
</organism>
<reference evidence="5" key="1">
    <citation type="journal article" date="2019" name="Int. J. Syst. Evol. Microbiol.">
        <title>The Global Catalogue of Microorganisms (GCM) 10K type strain sequencing project: providing services to taxonomists for standard genome sequencing and annotation.</title>
        <authorList>
            <consortium name="The Broad Institute Genomics Platform"/>
            <consortium name="The Broad Institute Genome Sequencing Center for Infectious Disease"/>
            <person name="Wu L."/>
            <person name="Ma J."/>
        </authorList>
    </citation>
    <scope>NUCLEOTIDE SEQUENCE [LARGE SCALE GENOMIC DNA]</scope>
    <source>
        <strain evidence="5">JCM 15592</strain>
    </source>
</reference>
<evidence type="ECO:0000256" key="2">
    <source>
        <dbReference type="SAM" id="MobiDB-lite"/>
    </source>
</evidence>
<dbReference type="PANTHER" id="PTHR46268:SF6">
    <property type="entry name" value="UNIVERSAL STRESS PROTEIN UP12"/>
    <property type="match status" value="1"/>
</dbReference>